<feature type="region of interest" description="Disordered" evidence="1">
    <location>
        <begin position="93"/>
        <end position="190"/>
    </location>
</feature>
<feature type="compositionally biased region" description="Basic and acidic residues" evidence="1">
    <location>
        <begin position="179"/>
        <end position="190"/>
    </location>
</feature>
<protein>
    <submittedName>
        <fullName evidence="2">Uncharacterized protein</fullName>
    </submittedName>
</protein>
<evidence type="ECO:0000256" key="1">
    <source>
        <dbReference type="SAM" id="MobiDB-lite"/>
    </source>
</evidence>
<feature type="compositionally biased region" description="Basic residues" evidence="1">
    <location>
        <begin position="1"/>
        <end position="10"/>
    </location>
</feature>
<feature type="compositionally biased region" description="Polar residues" evidence="1">
    <location>
        <begin position="118"/>
        <end position="131"/>
    </location>
</feature>
<feature type="compositionally biased region" description="Acidic residues" evidence="1">
    <location>
        <begin position="167"/>
        <end position="178"/>
    </location>
</feature>
<evidence type="ECO:0000313" key="2">
    <source>
        <dbReference type="EMBL" id="KAJ7392352.1"/>
    </source>
</evidence>
<feature type="region of interest" description="Disordered" evidence="1">
    <location>
        <begin position="1"/>
        <end position="41"/>
    </location>
</feature>
<name>A0A9X0D9J7_9CNID</name>
<reference evidence="2" key="1">
    <citation type="submission" date="2023-01" db="EMBL/GenBank/DDBJ databases">
        <title>Genome assembly of the deep-sea coral Lophelia pertusa.</title>
        <authorList>
            <person name="Herrera S."/>
            <person name="Cordes E."/>
        </authorList>
    </citation>
    <scope>NUCLEOTIDE SEQUENCE</scope>
    <source>
        <strain evidence="2">USNM1676648</strain>
        <tissue evidence="2">Polyp</tissue>
    </source>
</reference>
<comment type="caution">
    <text evidence="2">The sequence shown here is derived from an EMBL/GenBank/DDBJ whole genome shotgun (WGS) entry which is preliminary data.</text>
</comment>
<keyword evidence="3" id="KW-1185">Reference proteome</keyword>
<gene>
    <name evidence="2" type="ORF">OS493_012011</name>
</gene>
<feature type="region of interest" description="Disordered" evidence="1">
    <location>
        <begin position="59"/>
        <end position="78"/>
    </location>
</feature>
<accession>A0A9X0D9J7</accession>
<dbReference type="OrthoDB" id="5990146at2759"/>
<proteinExistence type="predicted"/>
<dbReference type="Proteomes" id="UP001163046">
    <property type="component" value="Unassembled WGS sequence"/>
</dbReference>
<dbReference type="EMBL" id="MU825401">
    <property type="protein sequence ID" value="KAJ7392352.1"/>
    <property type="molecule type" value="Genomic_DNA"/>
</dbReference>
<dbReference type="AlphaFoldDB" id="A0A9X0D9J7"/>
<feature type="compositionally biased region" description="Low complexity" evidence="1">
    <location>
        <begin position="141"/>
        <end position="151"/>
    </location>
</feature>
<evidence type="ECO:0000313" key="3">
    <source>
        <dbReference type="Proteomes" id="UP001163046"/>
    </source>
</evidence>
<organism evidence="2 3">
    <name type="scientific">Desmophyllum pertusum</name>
    <dbReference type="NCBI Taxonomy" id="174260"/>
    <lineage>
        <taxon>Eukaryota</taxon>
        <taxon>Metazoa</taxon>
        <taxon>Cnidaria</taxon>
        <taxon>Anthozoa</taxon>
        <taxon>Hexacorallia</taxon>
        <taxon>Scleractinia</taxon>
        <taxon>Caryophylliina</taxon>
        <taxon>Caryophylliidae</taxon>
        <taxon>Desmophyllum</taxon>
    </lineage>
</organism>
<sequence length="306" mass="33811">MRSNIHPHQRNPREESIVFPSSSGDESFLGAEGSKRTGNDALDSTKAVISGKQQVLCDPVSKPVQKPSIPPLVNTGPTRGAELKRAVLLPPSSFTLPSRAKGAPLQTPIPEGVEVVHASTSTHPASTPRTSLDSEKRVAFSPSSATSTSSRGSEDEKEGDEKSTGECSEEEEREEGEWDGEKEVERCKPDMKEDAVNSVLFGQLKDEGNLQERVTAMKNILQEFQDMKVTYSHKKKQRDQLSVWVQEQIEELGPIHQDEELLQTEQCLHGVTEEVHNMAERIKQTRPLVEEVAVNIRELIQKTGLG</sequence>